<sequence>MRLYVDERVLIPRSPIGELLDQHFEPWIASHEIRRILDFGTGSGALAVGCALAFPDARVDAIDCSEPALEVAAINRDRHRLGRRMRLMRSDGFSALAGSRYDLIVANPPYVDPPTLGDLPPEFAFEPEGALAAGSRGLDVLEILLTESASHLTSQGTLVLEVGGAGAAVEERWPKVGWSWPELASGRRDVLIVTRPALEAAGL</sequence>
<protein>
    <submittedName>
        <fullName evidence="5">N5-glutamine S-adenosyl-L-methionine-dependent methyltransferase</fullName>
    </submittedName>
</protein>
<name>T1D267_9ZZZZ</name>
<dbReference type="PANTHER" id="PTHR47806:SF1">
    <property type="entry name" value="RIBOSOMAL PROTEIN UL3 GLUTAMINE METHYLTRANSFERASE"/>
    <property type="match status" value="1"/>
</dbReference>
<keyword evidence="2 5" id="KW-0808">Transferase</keyword>
<dbReference type="CDD" id="cd02440">
    <property type="entry name" value="AdoMet_MTases"/>
    <property type="match status" value="1"/>
</dbReference>
<dbReference type="Gene3D" id="3.40.50.150">
    <property type="entry name" value="Vaccinia Virus protein VP39"/>
    <property type="match status" value="1"/>
</dbReference>
<dbReference type="InterPro" id="IPR007848">
    <property type="entry name" value="Small_mtfrase_dom"/>
</dbReference>
<dbReference type="EMBL" id="AUZY01001215">
    <property type="protein sequence ID" value="EQD75554.1"/>
    <property type="molecule type" value="Genomic_DNA"/>
</dbReference>
<dbReference type="GO" id="GO:0003676">
    <property type="term" value="F:nucleic acid binding"/>
    <property type="evidence" value="ECO:0007669"/>
    <property type="project" value="InterPro"/>
</dbReference>
<evidence type="ECO:0000256" key="1">
    <source>
        <dbReference type="ARBA" id="ARBA00022603"/>
    </source>
</evidence>
<keyword evidence="1 5" id="KW-0489">Methyltransferase</keyword>
<dbReference type="Pfam" id="PF05175">
    <property type="entry name" value="MTS"/>
    <property type="match status" value="1"/>
</dbReference>
<evidence type="ECO:0000256" key="3">
    <source>
        <dbReference type="ARBA" id="ARBA00022691"/>
    </source>
</evidence>
<reference evidence="5" key="1">
    <citation type="submission" date="2013-08" db="EMBL/GenBank/DDBJ databases">
        <authorList>
            <person name="Mendez C."/>
            <person name="Richter M."/>
            <person name="Ferrer M."/>
            <person name="Sanchez J."/>
        </authorList>
    </citation>
    <scope>NUCLEOTIDE SEQUENCE</scope>
</reference>
<dbReference type="NCBIfam" id="TIGR00536">
    <property type="entry name" value="hemK_fam"/>
    <property type="match status" value="1"/>
</dbReference>
<dbReference type="NCBIfam" id="TIGR03533">
    <property type="entry name" value="L3_gln_methyl"/>
    <property type="match status" value="1"/>
</dbReference>
<reference evidence="5" key="2">
    <citation type="journal article" date="2014" name="ISME J.">
        <title>Microbial stratification in low pH oxic and suboxic macroscopic growths along an acid mine drainage.</title>
        <authorList>
            <person name="Mendez-Garcia C."/>
            <person name="Mesa V."/>
            <person name="Sprenger R.R."/>
            <person name="Richter M."/>
            <person name="Diez M.S."/>
            <person name="Solano J."/>
            <person name="Bargiela R."/>
            <person name="Golyshina O.V."/>
            <person name="Manteca A."/>
            <person name="Ramos J.L."/>
            <person name="Gallego J.R."/>
            <person name="Llorente I."/>
            <person name="Martins Dos Santos V.A."/>
            <person name="Jensen O.N."/>
            <person name="Pelaez A.I."/>
            <person name="Sanchez J."/>
            <person name="Ferrer M."/>
        </authorList>
    </citation>
    <scope>NUCLEOTIDE SEQUENCE</scope>
</reference>
<dbReference type="PANTHER" id="PTHR47806">
    <property type="entry name" value="50S RIBOSOMAL PROTEIN L3 GLUTAMINE METHYLTRANSFERASE"/>
    <property type="match status" value="1"/>
</dbReference>
<dbReference type="SUPFAM" id="SSF53335">
    <property type="entry name" value="S-adenosyl-L-methionine-dependent methyltransferases"/>
    <property type="match status" value="1"/>
</dbReference>
<dbReference type="InterPro" id="IPR002052">
    <property type="entry name" value="DNA_methylase_N6_adenine_CS"/>
</dbReference>
<dbReference type="InterPro" id="IPR017127">
    <property type="entry name" value="Ribosome_uL3_MTase"/>
</dbReference>
<feature type="domain" description="Methyltransferase small" evidence="4">
    <location>
        <begin position="31"/>
        <end position="111"/>
    </location>
</feature>
<dbReference type="PROSITE" id="PS00092">
    <property type="entry name" value="N6_MTASE"/>
    <property type="match status" value="1"/>
</dbReference>
<dbReference type="GO" id="GO:0005829">
    <property type="term" value="C:cytosol"/>
    <property type="evidence" value="ECO:0007669"/>
    <property type="project" value="TreeGrafter"/>
</dbReference>
<proteinExistence type="predicted"/>
<accession>T1D267</accession>
<dbReference type="InterPro" id="IPR004556">
    <property type="entry name" value="HemK-like"/>
</dbReference>
<dbReference type="AlphaFoldDB" id="T1D267"/>
<comment type="caution">
    <text evidence="5">The sequence shown here is derived from an EMBL/GenBank/DDBJ whole genome shotgun (WGS) entry which is preliminary data.</text>
</comment>
<evidence type="ECO:0000259" key="4">
    <source>
        <dbReference type="Pfam" id="PF05175"/>
    </source>
</evidence>
<evidence type="ECO:0000313" key="5">
    <source>
        <dbReference type="EMBL" id="EQD75554.1"/>
    </source>
</evidence>
<keyword evidence="3" id="KW-0949">S-adenosyl-L-methionine</keyword>
<dbReference type="GO" id="GO:0032259">
    <property type="term" value="P:methylation"/>
    <property type="evidence" value="ECO:0007669"/>
    <property type="project" value="UniProtKB-KW"/>
</dbReference>
<dbReference type="GO" id="GO:0036009">
    <property type="term" value="F:protein-glutamine N-methyltransferase activity"/>
    <property type="evidence" value="ECO:0007669"/>
    <property type="project" value="InterPro"/>
</dbReference>
<organism evidence="5">
    <name type="scientific">mine drainage metagenome</name>
    <dbReference type="NCBI Taxonomy" id="410659"/>
    <lineage>
        <taxon>unclassified sequences</taxon>
        <taxon>metagenomes</taxon>
        <taxon>ecological metagenomes</taxon>
    </lineage>
</organism>
<dbReference type="InterPro" id="IPR029063">
    <property type="entry name" value="SAM-dependent_MTases_sf"/>
</dbReference>
<evidence type="ECO:0000256" key="2">
    <source>
        <dbReference type="ARBA" id="ARBA00022679"/>
    </source>
</evidence>
<gene>
    <name evidence="5" type="ORF">B1B_02067</name>
</gene>